<organism evidence="1 2">
    <name type="scientific">Salinithrix halophila</name>
    <dbReference type="NCBI Taxonomy" id="1485204"/>
    <lineage>
        <taxon>Bacteria</taxon>
        <taxon>Bacillati</taxon>
        <taxon>Bacillota</taxon>
        <taxon>Bacilli</taxon>
        <taxon>Bacillales</taxon>
        <taxon>Thermoactinomycetaceae</taxon>
        <taxon>Salinithrix</taxon>
    </lineage>
</organism>
<proteinExistence type="predicted"/>
<dbReference type="EMBL" id="JBHSAP010000007">
    <property type="protein sequence ID" value="MFC4075894.1"/>
    <property type="molecule type" value="Genomic_DNA"/>
</dbReference>
<gene>
    <name evidence="1" type="ORF">ACFOUO_03635</name>
</gene>
<protein>
    <submittedName>
        <fullName evidence="1">DUF692 family multinuclear iron-containing protein</fullName>
    </submittedName>
</protein>
<dbReference type="Gene3D" id="3.20.20.150">
    <property type="entry name" value="Divalent-metal-dependent TIM barrel enzymes"/>
    <property type="match status" value="1"/>
</dbReference>
<dbReference type="Proteomes" id="UP001595843">
    <property type="component" value="Unassembled WGS sequence"/>
</dbReference>
<evidence type="ECO:0000313" key="1">
    <source>
        <dbReference type="EMBL" id="MFC4075894.1"/>
    </source>
</evidence>
<dbReference type="SUPFAM" id="SSF51658">
    <property type="entry name" value="Xylose isomerase-like"/>
    <property type="match status" value="1"/>
</dbReference>
<sequence length="321" mass="37448">MSVVSVIRFPDVKEKLGLGMGMDLPWGGDIGFMRDGSRGDTITPKMHSFFSKYREEFTYLFLAFQPKNRNVLRAEEYFQAYDSLFKEVPHLKCRAFHQTILNMGSMETYEKDEIIRFTNQLIDRYEFKWIVEDLGLWSIGGKTVPFPLPPYMTQEGLEACIQNIREYQDRLNAPLCVEFPGFTEGTNFYIGEMDAFDYFTTLAKETNSPVTIDIGHILSYQWLMGNTGEHMYKGLERLPLDHCFEMHLSGCQIIRGKFRDLHHGILLDEQIDLLEFLLPRCPNLKAVTYEDPKYTEEGILIPKSQKNYVRMKEMVNEWASM</sequence>
<keyword evidence="2" id="KW-1185">Reference proteome</keyword>
<dbReference type="Pfam" id="PF05114">
    <property type="entry name" value="MbnB_TglH_ChrH"/>
    <property type="match status" value="1"/>
</dbReference>
<comment type="caution">
    <text evidence="1">The sequence shown here is derived from an EMBL/GenBank/DDBJ whole genome shotgun (WGS) entry which is preliminary data.</text>
</comment>
<evidence type="ECO:0000313" key="2">
    <source>
        <dbReference type="Proteomes" id="UP001595843"/>
    </source>
</evidence>
<dbReference type="RefSeq" id="WP_380702237.1">
    <property type="nucleotide sequence ID" value="NZ_JBHSAP010000007.1"/>
</dbReference>
<accession>A0ABV8JF29</accession>
<reference evidence="2" key="1">
    <citation type="journal article" date="2019" name="Int. J. Syst. Evol. Microbiol.">
        <title>The Global Catalogue of Microorganisms (GCM) 10K type strain sequencing project: providing services to taxonomists for standard genome sequencing and annotation.</title>
        <authorList>
            <consortium name="The Broad Institute Genomics Platform"/>
            <consortium name="The Broad Institute Genome Sequencing Center for Infectious Disease"/>
            <person name="Wu L."/>
            <person name="Ma J."/>
        </authorList>
    </citation>
    <scope>NUCLEOTIDE SEQUENCE [LARGE SCALE GENOMIC DNA]</scope>
    <source>
        <strain evidence="2">IBRC-M 10813</strain>
    </source>
</reference>
<dbReference type="InterPro" id="IPR007801">
    <property type="entry name" value="MbnB/TglH/ChrH"/>
</dbReference>
<dbReference type="InterPro" id="IPR036237">
    <property type="entry name" value="Xyl_isomerase-like_sf"/>
</dbReference>
<name>A0ABV8JF29_9BACL</name>